<dbReference type="AlphaFoldDB" id="X1NME8"/>
<dbReference type="Pfam" id="PF13289">
    <property type="entry name" value="SIR2_2"/>
    <property type="match status" value="1"/>
</dbReference>
<proteinExistence type="predicted"/>
<organism evidence="1">
    <name type="scientific">marine sediment metagenome</name>
    <dbReference type="NCBI Taxonomy" id="412755"/>
    <lineage>
        <taxon>unclassified sequences</taxon>
        <taxon>metagenomes</taxon>
        <taxon>ecological metagenomes</taxon>
    </lineage>
</organism>
<name>X1NME8_9ZZZZ</name>
<protein>
    <submittedName>
        <fullName evidence="1">Uncharacterized protein</fullName>
    </submittedName>
</protein>
<sequence>KLIDIHFSQNFIPIFTTNYDMAIETYSQQSSIQLETGLESTHTGNIWKPGRFYQFQPDKSKTNIVLFKLHGSLTYHRKENSIVSTGLPIKDPSGYKSVVLYPTQTKDFPDEEPFRTAYGFLKGCFLIARLAIVIGYSFRDPGIRRILIDTLELNPNLTFILVCGPNEEYWKKFAQQNLRSYHIIPHYFDFVSEGAPYLEELEKALAQN</sequence>
<evidence type="ECO:0000313" key="1">
    <source>
        <dbReference type="EMBL" id="GAI44783.1"/>
    </source>
</evidence>
<dbReference type="EMBL" id="BARV01028125">
    <property type="protein sequence ID" value="GAI44783.1"/>
    <property type="molecule type" value="Genomic_DNA"/>
</dbReference>
<gene>
    <name evidence="1" type="ORF">S06H3_45104</name>
</gene>
<comment type="caution">
    <text evidence="1">The sequence shown here is derived from an EMBL/GenBank/DDBJ whole genome shotgun (WGS) entry which is preliminary data.</text>
</comment>
<reference evidence="1" key="1">
    <citation type="journal article" date="2014" name="Front. Microbiol.">
        <title>High frequency of phylogenetically diverse reductive dehalogenase-homologous genes in deep subseafloor sedimentary metagenomes.</title>
        <authorList>
            <person name="Kawai M."/>
            <person name="Futagami T."/>
            <person name="Toyoda A."/>
            <person name="Takaki Y."/>
            <person name="Nishi S."/>
            <person name="Hori S."/>
            <person name="Arai W."/>
            <person name="Tsubouchi T."/>
            <person name="Morono Y."/>
            <person name="Uchiyama I."/>
            <person name="Ito T."/>
            <person name="Fujiyama A."/>
            <person name="Inagaki F."/>
            <person name="Takami H."/>
        </authorList>
    </citation>
    <scope>NUCLEOTIDE SEQUENCE</scope>
    <source>
        <strain evidence="1">Expedition CK06-06</strain>
    </source>
</reference>
<feature type="non-terminal residue" evidence="1">
    <location>
        <position position="1"/>
    </location>
</feature>
<accession>X1NME8</accession>